<reference evidence="3" key="1">
    <citation type="journal article" date="2023" name="GigaByte">
        <title>Genome assembly of the bearded iris, Iris pallida Lam.</title>
        <authorList>
            <person name="Bruccoleri R.E."/>
            <person name="Oakeley E.J."/>
            <person name="Faust A.M.E."/>
            <person name="Altorfer M."/>
            <person name="Dessus-Babus S."/>
            <person name="Burckhardt D."/>
            <person name="Oertli M."/>
            <person name="Naumann U."/>
            <person name="Petersen F."/>
            <person name="Wong J."/>
        </authorList>
    </citation>
    <scope>NUCLEOTIDE SEQUENCE</scope>
    <source>
        <strain evidence="3">GSM-AAB239-AS_SAM_17_03QT</strain>
    </source>
</reference>
<feature type="region of interest" description="Disordered" evidence="1">
    <location>
        <begin position="119"/>
        <end position="153"/>
    </location>
</feature>
<dbReference type="EMBL" id="JANAVB010041816">
    <property type="protein sequence ID" value="KAJ6795691.1"/>
    <property type="molecule type" value="Genomic_DNA"/>
</dbReference>
<reference evidence="3" key="2">
    <citation type="submission" date="2023-04" db="EMBL/GenBank/DDBJ databases">
        <authorList>
            <person name="Bruccoleri R.E."/>
            <person name="Oakeley E.J."/>
            <person name="Faust A.-M."/>
            <person name="Dessus-Babus S."/>
            <person name="Altorfer M."/>
            <person name="Burckhardt D."/>
            <person name="Oertli M."/>
            <person name="Naumann U."/>
            <person name="Petersen F."/>
            <person name="Wong J."/>
        </authorList>
    </citation>
    <scope>NUCLEOTIDE SEQUENCE</scope>
    <source>
        <strain evidence="3">GSM-AAB239-AS_SAM_17_03QT</strain>
        <tissue evidence="3">Leaf</tissue>
    </source>
</reference>
<evidence type="ECO:0000313" key="4">
    <source>
        <dbReference type="Proteomes" id="UP001140949"/>
    </source>
</evidence>
<feature type="compositionally biased region" description="Acidic residues" evidence="1">
    <location>
        <begin position="131"/>
        <end position="148"/>
    </location>
</feature>
<organism evidence="3 4">
    <name type="scientific">Iris pallida</name>
    <name type="common">Sweet iris</name>
    <dbReference type="NCBI Taxonomy" id="29817"/>
    <lineage>
        <taxon>Eukaryota</taxon>
        <taxon>Viridiplantae</taxon>
        <taxon>Streptophyta</taxon>
        <taxon>Embryophyta</taxon>
        <taxon>Tracheophyta</taxon>
        <taxon>Spermatophyta</taxon>
        <taxon>Magnoliopsida</taxon>
        <taxon>Liliopsida</taxon>
        <taxon>Asparagales</taxon>
        <taxon>Iridaceae</taxon>
        <taxon>Iridoideae</taxon>
        <taxon>Irideae</taxon>
        <taxon>Iris</taxon>
    </lineage>
</organism>
<dbReference type="PANTHER" id="PTHR33265">
    <property type="entry name" value="AVR9/CF-9 RAPIDLY ELICITED PROTEIN-RELATED"/>
    <property type="match status" value="1"/>
</dbReference>
<gene>
    <name evidence="3" type="ORF">M6B38_225990</name>
</gene>
<name>A0AAX6DVG1_IRIPA</name>
<comment type="caution">
    <text evidence="3">The sequence shown here is derived from an EMBL/GenBank/DDBJ whole genome shotgun (WGS) entry which is preliminary data.</text>
</comment>
<keyword evidence="4" id="KW-1185">Reference proteome</keyword>
<keyword evidence="2" id="KW-0732">Signal</keyword>
<sequence>MVQKKATAASRAWGALRLALLWARKGGALRRWRLMLGLRVALKSLRGAGGGGAGVERIRYMERELSFDETPTFGFRMSRPASLRFPKIPCMRTPSVDLDEENWIFYEGERECKFFEGQENDDYDHDHDHDDESDSEGSEEAEEEEGEGIDSKAEEFISNFYEQMKLQRQVSLIQYNDMLQRGAN</sequence>
<evidence type="ECO:0000256" key="1">
    <source>
        <dbReference type="SAM" id="MobiDB-lite"/>
    </source>
</evidence>
<evidence type="ECO:0000256" key="2">
    <source>
        <dbReference type="SAM" id="SignalP"/>
    </source>
</evidence>
<protein>
    <submittedName>
        <fullName evidence="3">Uncharacterized protein</fullName>
    </submittedName>
</protein>
<dbReference type="InterPro" id="IPR008480">
    <property type="entry name" value="DUF761_pln"/>
</dbReference>
<accession>A0AAX6DVG1</accession>
<dbReference type="AlphaFoldDB" id="A0AAX6DVG1"/>
<dbReference type="PANTHER" id="PTHR33265:SF5">
    <property type="entry name" value="COTTON FIBER PROTEIN"/>
    <property type="match status" value="1"/>
</dbReference>
<proteinExistence type="predicted"/>
<evidence type="ECO:0000313" key="3">
    <source>
        <dbReference type="EMBL" id="KAJ6795691.1"/>
    </source>
</evidence>
<dbReference type="Pfam" id="PF05553">
    <property type="entry name" value="DUF761"/>
    <property type="match status" value="1"/>
</dbReference>
<feature type="chain" id="PRO_5043713504" evidence="2">
    <location>
        <begin position="29"/>
        <end position="184"/>
    </location>
</feature>
<feature type="signal peptide" evidence="2">
    <location>
        <begin position="1"/>
        <end position="28"/>
    </location>
</feature>
<dbReference type="Proteomes" id="UP001140949">
    <property type="component" value="Unassembled WGS sequence"/>
</dbReference>